<dbReference type="Pfam" id="PF03226">
    <property type="entry name" value="Yippee-Mis18"/>
    <property type="match status" value="1"/>
</dbReference>
<evidence type="ECO:0000313" key="7">
    <source>
        <dbReference type="Proteomes" id="UP001327560"/>
    </source>
</evidence>
<name>A0AAQ3KXR1_9LILI</name>
<reference evidence="6 7" key="1">
    <citation type="submission" date="2023-10" db="EMBL/GenBank/DDBJ databases">
        <title>Chromosome-scale genome assembly provides insights into flower coloration mechanisms of Canna indica.</title>
        <authorList>
            <person name="Li C."/>
        </authorList>
    </citation>
    <scope>NUCLEOTIDE SEQUENCE [LARGE SCALE GENOMIC DNA]</scope>
    <source>
        <tissue evidence="6">Flower</tissue>
    </source>
</reference>
<evidence type="ECO:0000256" key="2">
    <source>
        <dbReference type="ARBA" id="ARBA00022723"/>
    </source>
</evidence>
<dbReference type="PANTHER" id="PTHR13848">
    <property type="entry name" value="PROTEIN YIPPEE-LIKE CG15309-RELATED"/>
    <property type="match status" value="1"/>
</dbReference>
<dbReference type="Proteomes" id="UP001327560">
    <property type="component" value="Chromosome 8"/>
</dbReference>
<dbReference type="AlphaFoldDB" id="A0AAQ3KXR1"/>
<dbReference type="PROSITE" id="PS51792">
    <property type="entry name" value="YIPPEE"/>
    <property type="match status" value="1"/>
</dbReference>
<keyword evidence="3" id="KW-0862">Zinc</keyword>
<protein>
    <recommendedName>
        <fullName evidence="4">Protein yippee-like</fullName>
    </recommendedName>
</protein>
<comment type="similarity">
    <text evidence="1 4">Belongs to the yippee family.</text>
</comment>
<dbReference type="InterPro" id="IPR034751">
    <property type="entry name" value="Yippee"/>
</dbReference>
<evidence type="ECO:0000256" key="4">
    <source>
        <dbReference type="RuleBase" id="RU110713"/>
    </source>
</evidence>
<dbReference type="GO" id="GO:0046872">
    <property type="term" value="F:metal ion binding"/>
    <property type="evidence" value="ECO:0007669"/>
    <property type="project" value="UniProtKB-KW"/>
</dbReference>
<dbReference type="InterPro" id="IPR039058">
    <property type="entry name" value="Yippee_fam"/>
</dbReference>
<dbReference type="EMBL" id="CP136897">
    <property type="protein sequence ID" value="WOL16535.1"/>
    <property type="molecule type" value="Genomic_DNA"/>
</dbReference>
<dbReference type="InterPro" id="IPR004910">
    <property type="entry name" value="Yippee/Mis18/Cereblon"/>
</dbReference>
<organism evidence="6 7">
    <name type="scientific">Canna indica</name>
    <name type="common">Indian-shot</name>
    <dbReference type="NCBI Taxonomy" id="4628"/>
    <lineage>
        <taxon>Eukaryota</taxon>
        <taxon>Viridiplantae</taxon>
        <taxon>Streptophyta</taxon>
        <taxon>Embryophyta</taxon>
        <taxon>Tracheophyta</taxon>
        <taxon>Spermatophyta</taxon>
        <taxon>Magnoliopsida</taxon>
        <taxon>Liliopsida</taxon>
        <taxon>Zingiberales</taxon>
        <taxon>Cannaceae</taxon>
        <taxon>Canna</taxon>
    </lineage>
</organism>
<feature type="domain" description="Yippee" evidence="5">
    <location>
        <begin position="12"/>
        <end position="109"/>
    </location>
</feature>
<evidence type="ECO:0000259" key="5">
    <source>
        <dbReference type="PROSITE" id="PS51792"/>
    </source>
</evidence>
<proteinExistence type="inferred from homology"/>
<gene>
    <name evidence="6" type="ORF">Cni_G25322</name>
</gene>
<evidence type="ECO:0000313" key="6">
    <source>
        <dbReference type="EMBL" id="WOL16535.1"/>
    </source>
</evidence>
<sequence length="128" mass="14370">MGRLFLISLEGKFYSCIYCQTHLARYEDIISKSFHCKHGKAYLFNNVVNVAVGDKEDRMMMTGLHTVTDTFCIGCGSVVGWKYDIAYEKNQKYKEGKVVLARFKLIGPDGSIYCVTNDVVGTGDMDDA</sequence>
<accession>A0AAQ3KXR1</accession>
<evidence type="ECO:0000256" key="3">
    <source>
        <dbReference type="ARBA" id="ARBA00022833"/>
    </source>
</evidence>
<evidence type="ECO:0000256" key="1">
    <source>
        <dbReference type="ARBA" id="ARBA00005613"/>
    </source>
</evidence>
<keyword evidence="2" id="KW-0479">Metal-binding</keyword>
<keyword evidence="7" id="KW-1185">Reference proteome</keyword>